<dbReference type="EMBL" id="CP000230">
    <property type="protein sequence ID" value="ABC24457.1"/>
    <property type="molecule type" value="Genomic_DNA"/>
</dbReference>
<dbReference type="InterPro" id="IPR046346">
    <property type="entry name" value="Aminoacid_DH-like_N_sf"/>
</dbReference>
<dbReference type="Pfam" id="PF21073">
    <property type="entry name" value="GDH_HM1"/>
    <property type="match status" value="1"/>
</dbReference>
<feature type="domain" description="NAD-specific glutamate dehydrogenase C-terminal" evidence="3">
    <location>
        <begin position="1283"/>
        <end position="1620"/>
    </location>
</feature>
<dbReference type="SUPFAM" id="SSF51735">
    <property type="entry name" value="NAD(P)-binding Rossmann-fold domains"/>
    <property type="match status" value="1"/>
</dbReference>
<evidence type="ECO:0000313" key="7">
    <source>
        <dbReference type="EMBL" id="ABC24457.1"/>
    </source>
</evidence>
<dbReference type="Pfam" id="PF21079">
    <property type="entry name" value="GDH_HM2"/>
    <property type="match status" value="1"/>
</dbReference>
<dbReference type="HOGENOM" id="CLU_003404_1_1_5"/>
<gene>
    <name evidence="7" type="ordered locus">Rru_A3663</name>
</gene>
<evidence type="ECO:0000259" key="6">
    <source>
        <dbReference type="Pfam" id="PF21077"/>
    </source>
</evidence>
<evidence type="ECO:0000259" key="4">
    <source>
        <dbReference type="Pfam" id="PF21075"/>
    </source>
</evidence>
<dbReference type="InterPro" id="IPR007780">
    <property type="entry name" value="NAD_Glu_DH_bac"/>
</dbReference>
<dbReference type="Pfam" id="PF21077">
    <property type="entry name" value="GDH_ACT3"/>
    <property type="match status" value="1"/>
</dbReference>
<dbReference type="eggNOG" id="COG2902">
    <property type="taxonomic scope" value="Bacteria"/>
</dbReference>
<proteinExistence type="predicted"/>
<dbReference type="InterPro" id="IPR049058">
    <property type="entry name" value="NAD_Glu_DH_HM2"/>
</dbReference>
<sequence length="1625" mass="178058">MDQQGDARKDDLIDKVVALANDRLDPAAAEPAARFIRLYLANVPPDDLLPRPAEVLYAQALSLWAFARRRTIGRPKVRVFNPTLEEHGWRCDHTVVEVINDDMPFLVDSLTAELGRLDLGVRLAIHPIMRFVRDEDGLLSDVGPMTHPTGLAESVMHIEVTEQSDPARLTRAAQGAEAVLAAVRAAVEDWLAMRETCRTIAGALETLPVGDQQMAQDLGEARDFLRWLQDDHFTFLGYRTYAFPPGQSTGVAVPEPGLGILRSPEAKAFGELRNLASLPEEVRAFVDQRTTLIITKSSERARVHRPVAMDAIGIKDFDEEGTRVIGLRLFVGLFTADVYTSSPSVVPMLRTKIERVVGRSALPSHSHDGKKLMNILENLPRDELFQMSEDQLLATALGILHLQERQRTALFLRQDEFQRFISCLVFVPRDRHDTALRLAIQDILERALNGRVDSFSTLVSDAPLARIHFIVGTTPGQLPQYESSEIERRVAEAARSWSDHLHDALVAARGEETGLRQFTRYAKAFPAGYRERVTAVQAVGDIARIDEALGESGFAMTLYRSIEDADHEVRFKVFTPGKALPLSDVLPMLENMGFKVMGEVPFKVRPQGESGPQAAWVHDFLMTLRGGGGLDIGKVRQSFQDSFARLWRGDIENDGFNKLVVLAGLTWRQVVILRAYSRFLRQAAFPSSQAAIEETMAAHPDIAALLVALFEARFDPDSPNGAARASGDATVDRAPEEARIVEAIRQALDGVDSPDEDRILRRYLNLVTSSLRTNHYQLGADGAAKPYLSIKLDSRAIDELPAPRPWVEVFVYSPRVEAIHLRGGKVARGGIRWSDRREDFRTEVLGLMKAQMVKNAVIVPVGSKGGFVVKKPPVDAGREALLAEGIACYKILMAGLLDLTDNLDGDHVVPPPRVVRHDGDDPYLVVAADKGTATFSDIANGVSADYGFWLSDAFASGGSNGYDHKAMGITARGAWEAVKRHFREQGRDIQSEPTTVIGVGDMSGDVFGNALQLSPALRLIGAFNHQHIFVDPAPDPAVAFAERERLFRLPRSAWSDYDASKLSAGGAIYERRAKQITLTPEIRALFGFTRDRVTPTELIRALLTAEVDLLWFGGIGTYIKARGETDIQVGDRANDALRVDGADIRAKVVGEGANLGVTQRGRIEYALKGGRINTDAIDNSAGVDCSDHEVNIKILLDGVLRAGDMTAKQRNALLGAMTDDVAALVLRHNTLQTQAISLTVAQDSEVLDHQGRFMRLLERAGRLDRALEFLPDDDTLAERAAQGRGLTRPEVAVLMPYAKLWLFDEIVDSDLPDDPALQGDLVRYFPAVLGERFPEALQNHRLKREIIATVATNSMINRVGGTFVTQMIERTGMNPSDVARAYIVTRDAYGLRGLWAAIEALDGKVPAAVQLTLLKDINRLIAHSTLWLLRNGVWPLDLAAAGAPLAEAAGVLADHLPDILAEDQRPIADQRIATLVEAGVPIALARVVAGVDGLAAANDIARIASLRSLPIDRVAALYFRVGAEFGMAWMRGKAEELDHGSHWTKLAVSAIVEDLFVQQRHLALAALDCSGEVDDPAGAVACWKGTNPKVVERTAQLLSELRGAPSVDLAMLTVAARQFRALSGL</sequence>
<accession>Q2RN38</accession>
<protein>
    <submittedName>
        <fullName evidence="7">Glutamate dehydrogenase (NAD)</fullName>
        <ecNumber evidence="7">1.4.1.2</ecNumber>
    </submittedName>
</protein>
<dbReference type="SUPFAM" id="SSF53223">
    <property type="entry name" value="Aminoacid dehydrogenase-like, N-terminal domain"/>
    <property type="match status" value="1"/>
</dbReference>
<dbReference type="GO" id="GO:0004069">
    <property type="term" value="F:L-aspartate:2-oxoglutarate aminotransferase activity"/>
    <property type="evidence" value="ECO:0007669"/>
    <property type="project" value="InterPro"/>
</dbReference>
<dbReference type="InterPro" id="IPR028971">
    <property type="entry name" value="NAD-GDH_cat"/>
</dbReference>
<dbReference type="Pfam" id="PF21075">
    <property type="entry name" value="GDH_ACT1"/>
    <property type="match status" value="1"/>
</dbReference>
<evidence type="ECO:0000259" key="3">
    <source>
        <dbReference type="Pfam" id="PF21074"/>
    </source>
</evidence>
<evidence type="ECO:0000256" key="1">
    <source>
        <dbReference type="ARBA" id="ARBA00023002"/>
    </source>
</evidence>
<evidence type="ECO:0000259" key="5">
    <source>
        <dbReference type="Pfam" id="PF21076"/>
    </source>
</evidence>
<keyword evidence="1 7" id="KW-0560">Oxidoreductase</keyword>
<dbReference type="EC" id="1.4.1.2" evidence="7"/>
<feature type="domain" description="NAD-glutamate dehydrogenase N-terminal ACT1" evidence="4">
    <location>
        <begin position="35"/>
        <end position="172"/>
    </location>
</feature>
<dbReference type="InterPro" id="IPR036291">
    <property type="entry name" value="NAD(P)-bd_dom_sf"/>
</dbReference>
<dbReference type="RefSeq" id="WP_011391410.1">
    <property type="nucleotide sequence ID" value="NC_007643.1"/>
</dbReference>
<feature type="domain" description="NAD-glutamate dehydrogenase ACT3" evidence="6">
    <location>
        <begin position="554"/>
        <end position="634"/>
    </location>
</feature>
<dbReference type="Pfam" id="PF21076">
    <property type="entry name" value="GDH_ACT2"/>
    <property type="match status" value="1"/>
</dbReference>
<evidence type="ECO:0000259" key="2">
    <source>
        <dbReference type="Pfam" id="PF05088"/>
    </source>
</evidence>
<dbReference type="PANTHER" id="PTHR43403:SF1">
    <property type="entry name" value="NAD-SPECIFIC GLUTAMATE DEHYDROGENASE"/>
    <property type="match status" value="1"/>
</dbReference>
<dbReference type="Pfam" id="PF21078">
    <property type="entry name" value="GDH_HM3"/>
    <property type="match status" value="1"/>
</dbReference>
<keyword evidence="8" id="KW-1185">Reference proteome</keyword>
<dbReference type="InterPro" id="IPR049064">
    <property type="entry name" value="NAD_Glu_DH_ACT3"/>
</dbReference>
<dbReference type="Gene3D" id="3.40.50.720">
    <property type="entry name" value="NAD(P)-binding Rossmann-like Domain"/>
    <property type="match status" value="1"/>
</dbReference>
<dbReference type="PhylomeDB" id="Q2RN38"/>
<organism evidence="7 8">
    <name type="scientific">Rhodospirillum rubrum (strain ATCC 11170 / ATH 1.1.1 / DSM 467 / LMG 4362 / NCIMB 8255 / S1)</name>
    <dbReference type="NCBI Taxonomy" id="269796"/>
    <lineage>
        <taxon>Bacteria</taxon>
        <taxon>Pseudomonadati</taxon>
        <taxon>Pseudomonadota</taxon>
        <taxon>Alphaproteobacteria</taxon>
        <taxon>Rhodospirillales</taxon>
        <taxon>Rhodospirillaceae</taxon>
        <taxon>Rhodospirillum</taxon>
    </lineage>
</organism>
<dbReference type="PANTHER" id="PTHR43403">
    <property type="entry name" value="NAD-SPECIFIC GLUTAMATE DEHYDROGENASE"/>
    <property type="match status" value="1"/>
</dbReference>
<name>Q2RN38_RHORT</name>
<dbReference type="Pfam" id="PF05088">
    <property type="entry name" value="Bac_GDH_CD"/>
    <property type="match status" value="1"/>
</dbReference>
<reference evidence="7 8" key="1">
    <citation type="journal article" date="2011" name="Stand. Genomic Sci.">
        <title>Complete genome sequence of Rhodospirillum rubrum type strain (S1).</title>
        <authorList>
            <person name="Munk A.C."/>
            <person name="Copeland A."/>
            <person name="Lucas S."/>
            <person name="Lapidus A."/>
            <person name="Del Rio T.G."/>
            <person name="Barry K."/>
            <person name="Detter J.C."/>
            <person name="Hammon N."/>
            <person name="Israni S."/>
            <person name="Pitluck S."/>
            <person name="Brettin T."/>
            <person name="Bruce D."/>
            <person name="Han C."/>
            <person name="Tapia R."/>
            <person name="Gilna P."/>
            <person name="Schmutz J."/>
            <person name="Larimer F."/>
            <person name="Land M."/>
            <person name="Kyrpides N.C."/>
            <person name="Mavromatis K."/>
            <person name="Richardson P."/>
            <person name="Rohde M."/>
            <person name="Goker M."/>
            <person name="Klenk H.P."/>
            <person name="Zhang Y."/>
            <person name="Roberts G.P."/>
            <person name="Reslewic S."/>
            <person name="Schwartz D.C."/>
        </authorList>
    </citation>
    <scope>NUCLEOTIDE SEQUENCE [LARGE SCALE GENOMIC DNA]</scope>
    <source>
        <strain evidence="8">ATCC 11170 / ATH 1.1.1 / DSM 467 / LMG 4362 / NCIMB 8255 / S1</strain>
    </source>
</reference>
<dbReference type="STRING" id="269796.Rru_A3663"/>
<dbReference type="Proteomes" id="UP000001929">
    <property type="component" value="Chromosome"/>
</dbReference>
<dbReference type="InterPro" id="IPR049056">
    <property type="entry name" value="NAD_Glu_DH_HM3"/>
</dbReference>
<evidence type="ECO:0000313" key="8">
    <source>
        <dbReference type="Proteomes" id="UP000001929"/>
    </source>
</evidence>
<dbReference type="KEGG" id="rru:Rru_A3663"/>
<dbReference type="GO" id="GO:0004352">
    <property type="term" value="F:glutamate dehydrogenase (NAD+) activity"/>
    <property type="evidence" value="ECO:0007669"/>
    <property type="project" value="UniProtKB-EC"/>
</dbReference>
<dbReference type="Pfam" id="PF21074">
    <property type="entry name" value="GDH_C"/>
    <property type="match status" value="1"/>
</dbReference>
<dbReference type="InterPro" id="IPR049062">
    <property type="entry name" value="NAD_Glu_DH_ACT2"/>
</dbReference>
<dbReference type="InterPro" id="IPR049059">
    <property type="entry name" value="NAD_Glu_DH_HM1"/>
</dbReference>
<dbReference type="EnsemblBacteria" id="ABC24457">
    <property type="protein sequence ID" value="ABC24457"/>
    <property type="gene ID" value="Rru_A3663"/>
</dbReference>
<dbReference type="InterPro" id="IPR048381">
    <property type="entry name" value="GDH_C"/>
</dbReference>
<dbReference type="PATRIC" id="fig|269796.9.peg.3785"/>
<dbReference type="InterPro" id="IPR024727">
    <property type="entry name" value="NAD_Glu_DH_N_ACT1"/>
</dbReference>
<dbReference type="GO" id="GO:0006538">
    <property type="term" value="P:L-glutamate catabolic process"/>
    <property type="evidence" value="ECO:0007669"/>
    <property type="project" value="InterPro"/>
</dbReference>
<dbReference type="PIRSF" id="PIRSF036761">
    <property type="entry name" value="GDH_Mll4104"/>
    <property type="match status" value="1"/>
</dbReference>
<feature type="domain" description="NAD-glutamate dehydrogenase ACT2" evidence="5">
    <location>
        <begin position="410"/>
        <end position="498"/>
    </location>
</feature>
<feature type="domain" description="NAD-glutamate dehydrogenase catalytic" evidence="2">
    <location>
        <begin position="744"/>
        <end position="1238"/>
    </location>
</feature>